<keyword evidence="7" id="KW-0238">DNA-binding</keyword>
<feature type="domain" description="C2H2-type" evidence="11">
    <location>
        <begin position="279"/>
        <end position="306"/>
    </location>
</feature>
<dbReference type="FunFam" id="3.30.160.60:FF:000110">
    <property type="entry name" value="Zinc finger protein-like"/>
    <property type="match status" value="1"/>
</dbReference>
<dbReference type="FunFam" id="3.30.160.60:FF:001954">
    <property type="entry name" value="Zinc finger protein 787"/>
    <property type="match status" value="1"/>
</dbReference>
<sequence length="406" mass="46499">TMAAKVVPIPPKPKRSFILRVPPNSKLGQDLLRDATSGPKTIHQLVLEHFLTFLPKPSLVQPSQKVKETLVIVKDVSSNLQNRVQSHTLVKLLPREGIQQKQEAVSLCLKAESEELVVFEDLNVFHSQEECVSLDPVQQPTSEIQDNSIGEMMLLVSDSNPEGEDLQKEPVENEDQREKSSDCDEIDCSVVSEQPPDCQKEERLNTSIPKERKMRNLLVTIKNDTPLEELSKYVDISVIALTRNRRTRRWYTCPLCGKQFNESSYLISHQRTHTGEKPYDCSHCGKSFNHKTNLNKHERIHTGEKPYSCSQCGKNFRQNSHRSRHEGIHIREKIFKCPECGKTFPGNKEFVIHLQSHEAKRPYGCTKCGRRFGRLSNCTRHEKTHSACKTRKQKWDRERSDGPAST</sequence>
<evidence type="ECO:0000256" key="9">
    <source>
        <dbReference type="PROSITE-ProRule" id="PRU00042"/>
    </source>
</evidence>
<evidence type="ECO:0000256" key="6">
    <source>
        <dbReference type="ARBA" id="ARBA00022833"/>
    </source>
</evidence>
<keyword evidence="5 9" id="KW-0863">Zinc-finger</keyword>
<feature type="region of interest" description="Disordered" evidence="10">
    <location>
        <begin position="160"/>
        <end position="184"/>
    </location>
</feature>
<dbReference type="GO" id="GO:0034504">
    <property type="term" value="P:protein localization to nucleus"/>
    <property type="evidence" value="ECO:0007669"/>
    <property type="project" value="Ensembl"/>
</dbReference>
<reference evidence="12" key="1">
    <citation type="submission" date="2023-09" db="UniProtKB">
        <authorList>
            <consortium name="Ensembl"/>
        </authorList>
    </citation>
    <scope>IDENTIFICATION</scope>
</reference>
<organism evidence="12">
    <name type="scientific">Balaenoptera musculus</name>
    <name type="common">Blue whale</name>
    <dbReference type="NCBI Taxonomy" id="9771"/>
    <lineage>
        <taxon>Eukaryota</taxon>
        <taxon>Metazoa</taxon>
        <taxon>Chordata</taxon>
        <taxon>Craniata</taxon>
        <taxon>Vertebrata</taxon>
        <taxon>Euteleostomi</taxon>
        <taxon>Mammalia</taxon>
        <taxon>Eutheria</taxon>
        <taxon>Laurasiatheria</taxon>
        <taxon>Artiodactyla</taxon>
        <taxon>Whippomorpha</taxon>
        <taxon>Cetacea</taxon>
        <taxon>Mysticeti</taxon>
        <taxon>Balaenopteridae</taxon>
        <taxon>Balaenoptera</taxon>
    </lineage>
</organism>
<dbReference type="GO" id="GO:0008270">
    <property type="term" value="F:zinc ion binding"/>
    <property type="evidence" value="ECO:0007669"/>
    <property type="project" value="UniProtKB-KW"/>
</dbReference>
<evidence type="ECO:0000256" key="4">
    <source>
        <dbReference type="ARBA" id="ARBA00022737"/>
    </source>
</evidence>
<dbReference type="Ensembl" id="ENSBMST00010019483.1">
    <property type="protein sequence ID" value="ENSBMSP00010017644.1"/>
    <property type="gene ID" value="ENSBMSG00010012792.1"/>
</dbReference>
<dbReference type="GeneTree" id="ENSGT00940000162595"/>
<proteinExistence type="inferred from homology"/>
<dbReference type="FunFam" id="3.30.160.60:FF:001771">
    <property type="entry name" value="Zinc finger protein 200"/>
    <property type="match status" value="1"/>
</dbReference>
<dbReference type="PANTHER" id="PTHR23226">
    <property type="entry name" value="ZINC FINGER AND SCAN DOMAIN-CONTAINING"/>
    <property type="match status" value="1"/>
</dbReference>
<feature type="domain" description="C2H2-type" evidence="11">
    <location>
        <begin position="307"/>
        <end position="334"/>
    </location>
</feature>
<dbReference type="InterPro" id="IPR036236">
    <property type="entry name" value="Znf_C2H2_sf"/>
</dbReference>
<dbReference type="SUPFAM" id="SSF57667">
    <property type="entry name" value="beta-beta-alpha zinc fingers"/>
    <property type="match status" value="3"/>
</dbReference>
<dbReference type="AlphaFoldDB" id="A0A8C0D8F0"/>
<evidence type="ECO:0000256" key="5">
    <source>
        <dbReference type="ARBA" id="ARBA00022771"/>
    </source>
</evidence>
<gene>
    <name evidence="12" type="primary">ZNF200</name>
</gene>
<evidence type="ECO:0000259" key="11">
    <source>
        <dbReference type="PROSITE" id="PS50157"/>
    </source>
</evidence>
<evidence type="ECO:0000256" key="1">
    <source>
        <dbReference type="ARBA" id="ARBA00004123"/>
    </source>
</evidence>
<evidence type="ECO:0000256" key="7">
    <source>
        <dbReference type="ARBA" id="ARBA00023125"/>
    </source>
</evidence>
<name>A0A8C0D8F0_BALMU</name>
<dbReference type="GO" id="GO:0000978">
    <property type="term" value="F:RNA polymerase II cis-regulatory region sequence-specific DNA binding"/>
    <property type="evidence" value="ECO:0007669"/>
    <property type="project" value="TreeGrafter"/>
</dbReference>
<dbReference type="Pfam" id="PF00096">
    <property type="entry name" value="zf-C2H2"/>
    <property type="match status" value="4"/>
</dbReference>
<dbReference type="Gene3D" id="3.30.160.60">
    <property type="entry name" value="Classic Zinc Finger"/>
    <property type="match status" value="5"/>
</dbReference>
<keyword evidence="6" id="KW-0862">Zinc</keyword>
<accession>A0A8C0D8F0</accession>
<keyword evidence="8" id="KW-0539">Nucleus</keyword>
<evidence type="ECO:0000256" key="10">
    <source>
        <dbReference type="SAM" id="MobiDB-lite"/>
    </source>
</evidence>
<dbReference type="PANTHER" id="PTHR23226:SF404">
    <property type="entry name" value="ZINC FINGER PROTEIN 432"/>
    <property type="match status" value="1"/>
</dbReference>
<comment type="similarity">
    <text evidence="2">Belongs to the krueppel C2H2-type zinc-finger protein family.</text>
</comment>
<feature type="domain" description="C2H2-type" evidence="11">
    <location>
        <begin position="363"/>
        <end position="390"/>
    </location>
</feature>
<dbReference type="SMART" id="SM00355">
    <property type="entry name" value="ZnF_C2H2"/>
    <property type="match status" value="5"/>
</dbReference>
<comment type="subcellular location">
    <subcellularLocation>
        <location evidence="1">Nucleus</location>
    </subcellularLocation>
</comment>
<evidence type="ECO:0000256" key="2">
    <source>
        <dbReference type="ARBA" id="ARBA00006991"/>
    </source>
</evidence>
<keyword evidence="3" id="KW-0479">Metal-binding</keyword>
<evidence type="ECO:0000256" key="3">
    <source>
        <dbReference type="ARBA" id="ARBA00022723"/>
    </source>
</evidence>
<dbReference type="FunFam" id="3.30.160.60:FF:002005">
    <property type="entry name" value="Zinc finger protein 200"/>
    <property type="match status" value="1"/>
</dbReference>
<dbReference type="PROSITE" id="PS50157">
    <property type="entry name" value="ZINC_FINGER_C2H2_2"/>
    <property type="match status" value="5"/>
</dbReference>
<feature type="domain" description="C2H2-type" evidence="11">
    <location>
        <begin position="335"/>
        <end position="362"/>
    </location>
</feature>
<dbReference type="OMA" id="HEVIHVK"/>
<dbReference type="PROSITE" id="PS00028">
    <property type="entry name" value="ZINC_FINGER_C2H2_1"/>
    <property type="match status" value="5"/>
</dbReference>
<protein>
    <submittedName>
        <fullName evidence="12">Zinc finger protein 200</fullName>
    </submittedName>
</protein>
<dbReference type="GO" id="GO:0000981">
    <property type="term" value="F:DNA-binding transcription factor activity, RNA polymerase II-specific"/>
    <property type="evidence" value="ECO:0007669"/>
    <property type="project" value="TreeGrafter"/>
</dbReference>
<feature type="domain" description="C2H2-type" evidence="11">
    <location>
        <begin position="251"/>
        <end position="278"/>
    </location>
</feature>
<dbReference type="InterPro" id="IPR013087">
    <property type="entry name" value="Znf_C2H2_type"/>
</dbReference>
<feature type="compositionally biased region" description="Basic and acidic residues" evidence="10">
    <location>
        <begin position="165"/>
        <end position="182"/>
    </location>
</feature>
<evidence type="ECO:0000256" key="8">
    <source>
        <dbReference type="ARBA" id="ARBA00023242"/>
    </source>
</evidence>
<keyword evidence="4" id="KW-0677">Repeat</keyword>
<evidence type="ECO:0000313" key="12">
    <source>
        <dbReference type="Ensembl" id="ENSBMSP00010017644.1"/>
    </source>
</evidence>
<dbReference type="GO" id="GO:0005634">
    <property type="term" value="C:nucleus"/>
    <property type="evidence" value="ECO:0007669"/>
    <property type="project" value="UniProtKB-SubCell"/>
</dbReference>